<dbReference type="OrthoDB" id="5459344at2"/>
<dbReference type="AlphaFoldDB" id="A0A096B9L1"/>
<dbReference type="EMBL" id="JRNI01000035">
    <property type="protein sequence ID" value="KGF29849.1"/>
    <property type="molecule type" value="Genomic_DNA"/>
</dbReference>
<dbReference type="Proteomes" id="UP000029629">
    <property type="component" value="Unassembled WGS sequence"/>
</dbReference>
<dbReference type="InterPro" id="IPR007486">
    <property type="entry name" value="YebE"/>
</dbReference>
<dbReference type="SUPFAM" id="SSF158682">
    <property type="entry name" value="TerB-like"/>
    <property type="match status" value="1"/>
</dbReference>
<reference evidence="1 2" key="1">
    <citation type="submission" date="2014-07" db="EMBL/GenBank/DDBJ databases">
        <authorList>
            <person name="McCorrison J."/>
            <person name="Sanka R."/>
            <person name="Torralba M."/>
            <person name="Gillis M."/>
            <person name="Haft D.H."/>
            <person name="Methe B."/>
            <person name="Sutton G."/>
            <person name="Nelson K.E."/>
        </authorList>
    </citation>
    <scope>NUCLEOTIDE SEQUENCE [LARGE SCALE GENOMIC DNA]</scope>
    <source>
        <strain evidence="1 2">DNF00040</strain>
    </source>
</reference>
<gene>
    <name evidence="1" type="ORF">HMPREF2130_08240</name>
</gene>
<name>A0A096B9L1_9BURK</name>
<dbReference type="CDD" id="cd07178">
    <property type="entry name" value="terB_like_YebE"/>
    <property type="match status" value="1"/>
</dbReference>
<accession>A0A096B9L1</accession>
<dbReference type="InterPro" id="IPR029024">
    <property type="entry name" value="TerB-like"/>
</dbReference>
<organism evidence="1 2">
    <name type="scientific">Oligella urethralis DNF00040</name>
    <dbReference type="NCBI Taxonomy" id="1401065"/>
    <lineage>
        <taxon>Bacteria</taxon>
        <taxon>Pseudomonadati</taxon>
        <taxon>Pseudomonadota</taxon>
        <taxon>Betaproteobacteria</taxon>
        <taxon>Burkholderiales</taxon>
        <taxon>Alcaligenaceae</taxon>
        <taxon>Oligella</taxon>
    </lineage>
</organism>
<keyword evidence="2" id="KW-1185">Reference proteome</keyword>
<dbReference type="eggNOG" id="COG2979">
    <property type="taxonomic scope" value="Bacteria"/>
</dbReference>
<sequence length="257" mass="27438">MSLINILQNIIGDISSNPSGKQRSSSQGALGGIADSILGQLKDGIGRSDKASTGRADDTGLFSKNDQIALGAGALAVLLGRRNNSNMSKLGGLAALGTVAFRAYQRWQQQQQGALKVADAGPWFANTPEGQDITELDQQTQEQSSRALIAAIILAARADGQIDPAEQELIEQQTQGVSTADEKAWISSLLNAAVDPKEVAQYVDSPAIASQVYALSLAVINEPNFMERSYLDELARQLSITEDLKAELERELKQQTA</sequence>
<protein>
    <recommendedName>
        <fullName evidence="3">Protein YebE</fullName>
    </recommendedName>
</protein>
<comment type="caution">
    <text evidence="1">The sequence shown here is derived from an EMBL/GenBank/DDBJ whole genome shotgun (WGS) entry which is preliminary data.</text>
</comment>
<evidence type="ECO:0008006" key="3">
    <source>
        <dbReference type="Google" id="ProtNLM"/>
    </source>
</evidence>
<evidence type="ECO:0000313" key="2">
    <source>
        <dbReference type="Proteomes" id="UP000029629"/>
    </source>
</evidence>
<dbReference type="RefSeq" id="WP_036559914.1">
    <property type="nucleotide sequence ID" value="NZ_JRNI01000035.1"/>
</dbReference>
<dbReference type="Pfam" id="PF04391">
    <property type="entry name" value="DUF533"/>
    <property type="match status" value="1"/>
</dbReference>
<evidence type="ECO:0000313" key="1">
    <source>
        <dbReference type="EMBL" id="KGF29849.1"/>
    </source>
</evidence>
<proteinExistence type="predicted"/>